<feature type="domain" description="T-cell immunomodulatory protein TIP C2" evidence="10">
    <location>
        <begin position="516"/>
        <end position="613"/>
    </location>
</feature>
<dbReference type="InterPro" id="IPR024881">
    <property type="entry name" value="Tip"/>
</dbReference>
<dbReference type="OrthoDB" id="10022113at2759"/>
<dbReference type="InParanoid" id="K5VWU7"/>
<dbReference type="Pfam" id="PF13517">
    <property type="entry name" value="FG-GAP_3"/>
    <property type="match status" value="2"/>
</dbReference>
<protein>
    <recommendedName>
        <fullName evidence="10">T-cell immunomodulatory protein TIP C2 domain-containing protein</fullName>
    </recommendedName>
</protein>
<comment type="subcellular location">
    <subcellularLocation>
        <location evidence="1">Membrane</location>
        <topology evidence="1">Single-pass type I membrane protein</topology>
    </subcellularLocation>
</comment>
<dbReference type="Proteomes" id="UP000008370">
    <property type="component" value="Unassembled WGS sequence"/>
</dbReference>
<dbReference type="InterPro" id="IPR013517">
    <property type="entry name" value="FG-GAP"/>
</dbReference>
<evidence type="ECO:0000256" key="7">
    <source>
        <dbReference type="ARBA" id="ARBA00023180"/>
    </source>
</evidence>
<comment type="similarity">
    <text evidence="2">Belongs to the TIP family.</text>
</comment>
<dbReference type="PANTHER" id="PTHR13412">
    <property type="entry name" value="T-CELL IMMUNOMODULATORY PROTEIN HOMOLOG"/>
    <property type="match status" value="1"/>
</dbReference>
<keyword evidence="5 8" id="KW-1133">Transmembrane helix</keyword>
<keyword evidence="4 9" id="KW-0732">Signal</keyword>
<dbReference type="AlphaFoldDB" id="K5VWU7"/>
<evidence type="ECO:0000259" key="10">
    <source>
        <dbReference type="Pfam" id="PF23122"/>
    </source>
</evidence>
<evidence type="ECO:0000256" key="3">
    <source>
        <dbReference type="ARBA" id="ARBA00022692"/>
    </source>
</evidence>
<evidence type="ECO:0000313" key="11">
    <source>
        <dbReference type="EMBL" id="EKM56033.1"/>
    </source>
</evidence>
<dbReference type="InterPro" id="IPR028994">
    <property type="entry name" value="Integrin_alpha_N"/>
</dbReference>
<dbReference type="GeneID" id="18916742"/>
<evidence type="ECO:0000256" key="6">
    <source>
        <dbReference type="ARBA" id="ARBA00023136"/>
    </source>
</evidence>
<gene>
    <name evidence="11" type="ORF">PHACADRAFT_257056</name>
</gene>
<reference evidence="11 12" key="1">
    <citation type="journal article" date="2012" name="BMC Genomics">
        <title>Comparative genomics of the white-rot fungi, Phanerochaete carnosa and P. chrysosporium, to elucidate the genetic basis of the distinct wood types they colonize.</title>
        <authorList>
            <person name="Suzuki H."/>
            <person name="MacDonald J."/>
            <person name="Syed K."/>
            <person name="Salamov A."/>
            <person name="Hori C."/>
            <person name="Aerts A."/>
            <person name="Henrissat B."/>
            <person name="Wiebenga A."/>
            <person name="vanKuyk P.A."/>
            <person name="Barry K."/>
            <person name="Lindquist E."/>
            <person name="LaButti K."/>
            <person name="Lapidus A."/>
            <person name="Lucas S."/>
            <person name="Coutinho P."/>
            <person name="Gong Y."/>
            <person name="Samejima M."/>
            <person name="Mahadevan R."/>
            <person name="Abou-Zaid M."/>
            <person name="de Vries R.P."/>
            <person name="Igarashi K."/>
            <person name="Yadav J.S."/>
            <person name="Grigoriev I.V."/>
            <person name="Master E.R."/>
        </authorList>
    </citation>
    <scope>NUCLEOTIDE SEQUENCE [LARGE SCALE GENOMIC DNA]</scope>
    <source>
        <strain evidence="11 12">HHB-10118-sp</strain>
    </source>
</reference>
<proteinExistence type="inferred from homology"/>
<dbReference type="SUPFAM" id="SSF69318">
    <property type="entry name" value="Integrin alpha N-terminal domain"/>
    <property type="match status" value="2"/>
</dbReference>
<dbReference type="GO" id="GO:0005886">
    <property type="term" value="C:plasma membrane"/>
    <property type="evidence" value="ECO:0007669"/>
    <property type="project" value="TreeGrafter"/>
</dbReference>
<feature type="chain" id="PRO_5003885209" description="T-cell immunomodulatory protein TIP C2 domain-containing protein" evidence="9">
    <location>
        <begin position="18"/>
        <end position="665"/>
    </location>
</feature>
<evidence type="ECO:0000256" key="1">
    <source>
        <dbReference type="ARBA" id="ARBA00004479"/>
    </source>
</evidence>
<dbReference type="KEGG" id="pco:PHACADRAFT_257056"/>
<keyword evidence="6 8" id="KW-0472">Membrane</keyword>
<dbReference type="HOGENOM" id="CLU_020272_1_0_1"/>
<evidence type="ECO:0000256" key="2">
    <source>
        <dbReference type="ARBA" id="ARBA00006496"/>
    </source>
</evidence>
<evidence type="ECO:0000256" key="8">
    <source>
        <dbReference type="SAM" id="Phobius"/>
    </source>
</evidence>
<feature type="signal peptide" evidence="9">
    <location>
        <begin position="1"/>
        <end position="17"/>
    </location>
</feature>
<keyword evidence="3 8" id="KW-0812">Transmembrane</keyword>
<organism evidence="11 12">
    <name type="scientific">Phanerochaete carnosa (strain HHB-10118-sp)</name>
    <name type="common">White-rot fungus</name>
    <name type="synonym">Peniophora carnosa</name>
    <dbReference type="NCBI Taxonomy" id="650164"/>
    <lineage>
        <taxon>Eukaryota</taxon>
        <taxon>Fungi</taxon>
        <taxon>Dikarya</taxon>
        <taxon>Basidiomycota</taxon>
        <taxon>Agaricomycotina</taxon>
        <taxon>Agaricomycetes</taxon>
        <taxon>Polyporales</taxon>
        <taxon>Phanerochaetaceae</taxon>
        <taxon>Phanerochaete</taxon>
    </lineage>
</organism>
<name>K5VWU7_PHACS</name>
<evidence type="ECO:0000313" key="12">
    <source>
        <dbReference type="Proteomes" id="UP000008370"/>
    </source>
</evidence>
<dbReference type="Pfam" id="PF23122">
    <property type="entry name" value="C2_ITFG1"/>
    <property type="match status" value="1"/>
</dbReference>
<dbReference type="RefSeq" id="XP_007396334.1">
    <property type="nucleotide sequence ID" value="XM_007396272.1"/>
</dbReference>
<sequence>MLPVLFLLALSFAGLQANAIWPFPPKRFSGNSMLSAGAMGLDSNDRVIAYGDFNGDQFLDLIAIGPDQQELAVYIWDHEGYTFVKSNTFRHRQKVLNVVPGDFTQDGKLDMLVMGQDRGQVSLQVYAALPQGGFNLDPISAPASAQAQPIPMDMNGNLRIDLFGTIPSASSDGEFRVWQNAWDASQPASMFNLTDPHFGDARCKLSNPHSNAAVDLNGDCLADLFLLCDNGRDKQFQIWVNNKDDGFSLAQVGNFPRGFQTVSFADIDRDGTIDMLFITCDSVSSSTGIGSGCAINIAYNKQLPLCASATTPSMKNGRRVCRQPQELCVADPDFQFNLNEDADNPEFVRTPVASIFPGQSPSLLVLDTSVNPAVPLPIKLGDANHDGFPDMLAVVASGPGYNSDRTPMLAFSVPCAKGVPGCAANGKGRRGWSVLKKGAEVLSGIKDAKGIAFLDLDEDGTLDIMVQRTDRQGEGNIVFVQNNFYYDAFFLKAIVLNGACGSTLCTAPNSSLKYHPFGISYSGATYKYTVLDTSGRRSAAAAAQLPQTGYQSLLTPYSYFGLGRTNNYIENLFVGSTLHSDEHFINMEGVIPNSKVVIIPPIERDGLWRKELYLRPGEWIVWVTVAVVGAAIILAIITFVLHLNEKREDELERRRASHHINFDAL</sequence>
<dbReference type="EMBL" id="JH930472">
    <property type="protein sequence ID" value="EKM56033.1"/>
    <property type="molecule type" value="Genomic_DNA"/>
</dbReference>
<dbReference type="PANTHER" id="PTHR13412:SF0">
    <property type="entry name" value="T-CELL IMMUNOMODULATORY PROTEIN"/>
    <property type="match status" value="1"/>
</dbReference>
<evidence type="ECO:0000256" key="9">
    <source>
        <dbReference type="SAM" id="SignalP"/>
    </source>
</evidence>
<dbReference type="InterPro" id="IPR057089">
    <property type="entry name" value="C2_TIP"/>
</dbReference>
<accession>K5VWU7</accession>
<evidence type="ECO:0000256" key="5">
    <source>
        <dbReference type="ARBA" id="ARBA00022989"/>
    </source>
</evidence>
<feature type="transmembrane region" description="Helical" evidence="8">
    <location>
        <begin position="619"/>
        <end position="643"/>
    </location>
</feature>
<evidence type="ECO:0000256" key="4">
    <source>
        <dbReference type="ARBA" id="ARBA00022729"/>
    </source>
</evidence>
<keyword evidence="12" id="KW-1185">Reference proteome</keyword>
<keyword evidence="7" id="KW-0325">Glycoprotein</keyword>